<feature type="compositionally biased region" description="Basic and acidic residues" evidence="4">
    <location>
        <begin position="16"/>
        <end position="26"/>
    </location>
</feature>
<dbReference type="PANTHER" id="PTHR44943">
    <property type="entry name" value="CELLULOSE SYNTHASE OPERON PROTEIN C"/>
    <property type="match status" value="1"/>
</dbReference>
<dbReference type="AlphaFoldDB" id="A0A561WWM6"/>
<keyword evidence="1" id="KW-0677">Repeat</keyword>
<dbReference type="EMBL" id="VIXA01000001">
    <property type="protein sequence ID" value="TWG28258.1"/>
    <property type="molecule type" value="Genomic_DNA"/>
</dbReference>
<evidence type="ECO:0000256" key="2">
    <source>
        <dbReference type="ARBA" id="ARBA00022803"/>
    </source>
</evidence>
<gene>
    <name evidence="5" type="ORF">FHX75_111409</name>
</gene>
<dbReference type="Pfam" id="PF13432">
    <property type="entry name" value="TPR_16"/>
    <property type="match status" value="5"/>
</dbReference>
<dbReference type="SMART" id="SM00028">
    <property type="entry name" value="TPR"/>
    <property type="match status" value="10"/>
</dbReference>
<feature type="repeat" description="TPR" evidence="3">
    <location>
        <begin position="269"/>
        <end position="302"/>
    </location>
</feature>
<dbReference type="PROSITE" id="PS50005">
    <property type="entry name" value="TPR"/>
    <property type="match status" value="7"/>
</dbReference>
<feature type="repeat" description="TPR" evidence="3">
    <location>
        <begin position="473"/>
        <end position="506"/>
    </location>
</feature>
<protein>
    <submittedName>
        <fullName evidence="5">Tfp pilus assembly protein PilF</fullName>
    </submittedName>
</protein>
<reference evidence="5 6" key="1">
    <citation type="submission" date="2019-06" db="EMBL/GenBank/DDBJ databases">
        <title>Sequencing the genomes of 1000 actinobacteria strains.</title>
        <authorList>
            <person name="Klenk H.-P."/>
        </authorList>
    </citation>
    <scope>NUCLEOTIDE SEQUENCE [LARGE SCALE GENOMIC DNA]</scope>
    <source>
        <strain evidence="5 6">DSM 102131</strain>
    </source>
</reference>
<dbReference type="InterPro" id="IPR011990">
    <property type="entry name" value="TPR-like_helical_dom_sf"/>
</dbReference>
<keyword evidence="6" id="KW-1185">Reference proteome</keyword>
<evidence type="ECO:0000256" key="3">
    <source>
        <dbReference type="PROSITE-ProRule" id="PRU00339"/>
    </source>
</evidence>
<comment type="caution">
    <text evidence="5">The sequence shown here is derived from an EMBL/GenBank/DDBJ whole genome shotgun (WGS) entry which is preliminary data.</text>
</comment>
<feature type="repeat" description="TPR" evidence="3">
    <location>
        <begin position="137"/>
        <end position="170"/>
    </location>
</feature>
<dbReference type="SUPFAM" id="SSF48452">
    <property type="entry name" value="TPR-like"/>
    <property type="match status" value="3"/>
</dbReference>
<feature type="repeat" description="TPR" evidence="3">
    <location>
        <begin position="405"/>
        <end position="438"/>
    </location>
</feature>
<keyword evidence="2 3" id="KW-0802">TPR repeat</keyword>
<dbReference type="InterPro" id="IPR019734">
    <property type="entry name" value="TPR_rpt"/>
</dbReference>
<dbReference type="InterPro" id="IPR013105">
    <property type="entry name" value="TPR_2"/>
</dbReference>
<evidence type="ECO:0000256" key="1">
    <source>
        <dbReference type="ARBA" id="ARBA00022737"/>
    </source>
</evidence>
<feature type="repeat" description="TPR" evidence="3">
    <location>
        <begin position="337"/>
        <end position="370"/>
    </location>
</feature>
<dbReference type="Gene3D" id="1.25.40.10">
    <property type="entry name" value="Tetratricopeptide repeat domain"/>
    <property type="match status" value="5"/>
</dbReference>
<feature type="region of interest" description="Disordered" evidence="4">
    <location>
        <begin position="1"/>
        <end position="26"/>
    </location>
</feature>
<accession>A0A561WWM6</accession>
<dbReference type="Pfam" id="PF07719">
    <property type="entry name" value="TPR_2"/>
    <property type="match status" value="2"/>
</dbReference>
<dbReference type="RefSeq" id="WP_154937252.1">
    <property type="nucleotide sequence ID" value="NZ_VIXA01000001.1"/>
</dbReference>
<feature type="repeat" description="TPR" evidence="3">
    <location>
        <begin position="609"/>
        <end position="642"/>
    </location>
</feature>
<evidence type="ECO:0000256" key="4">
    <source>
        <dbReference type="SAM" id="MobiDB-lite"/>
    </source>
</evidence>
<evidence type="ECO:0000313" key="5">
    <source>
        <dbReference type="EMBL" id="TWG28258.1"/>
    </source>
</evidence>
<organism evidence="5 6">
    <name type="scientific">Micromonospora palomenae</name>
    <dbReference type="NCBI Taxonomy" id="1461247"/>
    <lineage>
        <taxon>Bacteria</taxon>
        <taxon>Bacillati</taxon>
        <taxon>Actinomycetota</taxon>
        <taxon>Actinomycetes</taxon>
        <taxon>Micromonosporales</taxon>
        <taxon>Micromonosporaceae</taxon>
        <taxon>Micromonospora</taxon>
    </lineage>
</organism>
<dbReference type="PROSITE" id="PS50293">
    <property type="entry name" value="TPR_REGION"/>
    <property type="match status" value="3"/>
</dbReference>
<sequence length="667" mass="76331">MLEKPLDKAVPVQAHPPHEAVDEPARRDGLLRHTDDLLRRVDELRRTRHAATALRLLEESLVGLHEPSAALAVAHGRVLLALYRPDDAAAVLRQAYEVHGDCADVSAWLIASLSRERHHDDAATLAAEVCERFPGSALVRLAAGRLMVDRYRFEESLQYFQKAFALDPSDPRGLTWLLHGLRCLRRYDELDALAVSTGLISDTARIEYATSLLDRYQFERVLAEIEVVTDEHAEMPALQVRLKALRDLHRLDEAQRLAEEAIARRPDDPRPYVELGYILDDRYRRGDALAAFERALAIDPDDADALEWRTTELRLLHRLNEAERTSQEAITRRPDVPQLHLELGYVHDDQHDYQRALTAIEQALAIDPGHESALAWRVIELRQLRRLDDAEEAAREAISKRPDSPQLHLQLGYVHDDQHNYQRALTAFEQALAIDPGHESALAWRVIELRQLRRLDDAEEAARLGIRRRPDLPQLHLQLGYVHDDQHNYQRALTAFEQALAIAPDDEWALSARINGLRRLRRLDDAEEAAREAISKRPDSPQLHLQLGYVHDDQHDYQRALTAFEQALAIDPGHESALAWRVIELRQLRRLDDAEEAARLGIRRRPDLPQLHLQLGYLHIGQHDYQRGLSAFEQALAIDPDDEWALCARIIGLRRLRRLDDAEEAAR</sequence>
<evidence type="ECO:0000313" key="6">
    <source>
        <dbReference type="Proteomes" id="UP000319927"/>
    </source>
</evidence>
<proteinExistence type="predicted"/>
<dbReference type="PANTHER" id="PTHR44943:SF8">
    <property type="entry name" value="TPR REPEAT-CONTAINING PROTEIN MJ0263"/>
    <property type="match status" value="1"/>
</dbReference>
<name>A0A561WWM6_9ACTN</name>
<dbReference type="InterPro" id="IPR051685">
    <property type="entry name" value="Ycf3/AcsC/BcsC/TPR_MFPF"/>
</dbReference>
<feature type="repeat" description="TPR" evidence="3">
    <location>
        <begin position="541"/>
        <end position="574"/>
    </location>
</feature>
<dbReference type="Proteomes" id="UP000319927">
    <property type="component" value="Unassembled WGS sequence"/>
</dbReference>
<dbReference type="OrthoDB" id="9814944at2"/>